<proteinExistence type="predicted"/>
<protein>
    <submittedName>
        <fullName evidence="1">Uncharacterized protein</fullName>
    </submittedName>
</protein>
<gene>
    <name evidence="1" type="ORF">OGATHE_006569</name>
</gene>
<dbReference type="EMBL" id="JAEUBD010001571">
    <property type="protein sequence ID" value="KAH3658843.1"/>
    <property type="molecule type" value="Genomic_DNA"/>
</dbReference>
<evidence type="ECO:0000313" key="1">
    <source>
        <dbReference type="EMBL" id="KAH3658843.1"/>
    </source>
</evidence>
<accession>A0A9P8NRL9</accession>
<comment type="caution">
    <text evidence="1">The sequence shown here is derived from an EMBL/GenBank/DDBJ whole genome shotgun (WGS) entry which is preliminary data.</text>
</comment>
<reference evidence="1" key="2">
    <citation type="submission" date="2021-01" db="EMBL/GenBank/DDBJ databases">
        <authorList>
            <person name="Schikora-Tamarit M.A."/>
        </authorList>
    </citation>
    <scope>NUCLEOTIDE SEQUENCE</scope>
    <source>
        <strain evidence="1">NCAIM Y.01608</strain>
    </source>
</reference>
<evidence type="ECO:0000313" key="2">
    <source>
        <dbReference type="Proteomes" id="UP000788993"/>
    </source>
</evidence>
<dbReference type="AlphaFoldDB" id="A0A9P8NRL9"/>
<keyword evidence="2" id="KW-1185">Reference proteome</keyword>
<organism evidence="1 2">
    <name type="scientific">Ogataea polymorpha</name>
    <dbReference type="NCBI Taxonomy" id="460523"/>
    <lineage>
        <taxon>Eukaryota</taxon>
        <taxon>Fungi</taxon>
        <taxon>Dikarya</taxon>
        <taxon>Ascomycota</taxon>
        <taxon>Saccharomycotina</taxon>
        <taxon>Pichiomycetes</taxon>
        <taxon>Pichiales</taxon>
        <taxon>Pichiaceae</taxon>
        <taxon>Ogataea</taxon>
    </lineage>
</organism>
<dbReference type="Proteomes" id="UP000788993">
    <property type="component" value="Unassembled WGS sequence"/>
</dbReference>
<sequence>MSAPFAMHADTAAAVPKARSFGGLPVILPINCLREGPISTAMSSNETYSPLSSDNWRLAAAPSLNESGVTFKMLISSVLLPYGNIRAPDRGITGCRSSALVVLRSWCQWLWIGSAVTGCIMSGGTSWHNGASTNGRSSMLM</sequence>
<reference evidence="1" key="1">
    <citation type="journal article" date="2021" name="Open Biol.">
        <title>Shared evolutionary footprints suggest mitochondrial oxidative damage underlies multiple complex I losses in fungi.</title>
        <authorList>
            <person name="Schikora-Tamarit M.A."/>
            <person name="Marcet-Houben M."/>
            <person name="Nosek J."/>
            <person name="Gabaldon T."/>
        </authorList>
    </citation>
    <scope>NUCLEOTIDE SEQUENCE</scope>
    <source>
        <strain evidence="1">NCAIM Y.01608</strain>
    </source>
</reference>
<name>A0A9P8NRL9_9ASCO</name>